<protein>
    <submittedName>
        <fullName evidence="1">Uncharacterized protein</fullName>
    </submittedName>
</protein>
<evidence type="ECO:0000313" key="1">
    <source>
        <dbReference type="EMBL" id="ABZ09668.1"/>
    </source>
</evidence>
<organism evidence="1">
    <name type="scientific">uncultured marine crenarchaeote HF4000_APKG8G15</name>
    <dbReference type="NCBI Taxonomy" id="455605"/>
    <lineage>
        <taxon>Archaea</taxon>
        <taxon>Nitrososphaerota</taxon>
        <taxon>Nitrososphaeria</taxon>
        <taxon>Nitrosopumilales</taxon>
        <taxon>environmental samples</taxon>
    </lineage>
</organism>
<dbReference type="EMBL" id="EU016656">
    <property type="protein sequence ID" value="ABZ09668.1"/>
    <property type="molecule type" value="Genomic_DNA"/>
</dbReference>
<reference evidence="1" key="1">
    <citation type="journal article" date="2008" name="ISME J.">
        <title>Genomic patterns of recombination, clonal divergence and environment in marine microbial populations.</title>
        <authorList>
            <person name="Konstantinidis K.T."/>
            <person name="Delong E.F."/>
        </authorList>
    </citation>
    <scope>NUCLEOTIDE SEQUENCE</scope>
</reference>
<gene>
    <name evidence="1" type="ORF">ALOHA_HF4000APKG8G15ctg1g6</name>
</gene>
<sequence>MSSHHPCPDPELQQDPPFLFHQTLPYNHSGIEIVDSLPSSTLININLLSLKIRVTPPSLSGSSISKSGWPNRPSYFAMPSFQHSYLYP</sequence>
<proteinExistence type="predicted"/>
<dbReference type="AlphaFoldDB" id="B3TAQ9"/>
<name>B3TAQ9_9ARCH</name>
<accession>B3TAQ9</accession>